<dbReference type="RefSeq" id="XP_024668976.1">
    <property type="nucleotide sequence ID" value="XM_024817947.1"/>
</dbReference>
<dbReference type="Gene3D" id="2.170.270.10">
    <property type="entry name" value="SET domain"/>
    <property type="match status" value="1"/>
</dbReference>
<evidence type="ECO:0000256" key="3">
    <source>
        <dbReference type="ARBA" id="ARBA00022833"/>
    </source>
</evidence>
<feature type="domain" description="MYND-type" evidence="7">
    <location>
        <begin position="63"/>
        <end position="108"/>
    </location>
</feature>
<dbReference type="PROSITE" id="PS50280">
    <property type="entry name" value="SET"/>
    <property type="match status" value="1"/>
</dbReference>
<dbReference type="InterPro" id="IPR046341">
    <property type="entry name" value="SET_dom_sf"/>
</dbReference>
<feature type="region of interest" description="Disordered" evidence="5">
    <location>
        <begin position="1"/>
        <end position="20"/>
    </location>
</feature>
<dbReference type="GeneID" id="36525107"/>
<dbReference type="GO" id="GO:0005634">
    <property type="term" value="C:nucleus"/>
    <property type="evidence" value="ECO:0007669"/>
    <property type="project" value="TreeGrafter"/>
</dbReference>
<gene>
    <name evidence="8" type="ORF">BDW47DRAFT_133863</name>
</gene>
<evidence type="ECO:0000313" key="8">
    <source>
        <dbReference type="EMBL" id="PLB34964.1"/>
    </source>
</evidence>
<dbReference type="Gene3D" id="6.10.140.2220">
    <property type="match status" value="1"/>
</dbReference>
<dbReference type="InterPro" id="IPR050869">
    <property type="entry name" value="H3K4_H4K5_MeTrfase"/>
</dbReference>
<accession>A0A2I2F2U9</accession>
<dbReference type="SUPFAM" id="SSF82199">
    <property type="entry name" value="SET domain"/>
    <property type="match status" value="1"/>
</dbReference>
<dbReference type="STRING" id="41067.A0A2I2F2U9"/>
<keyword evidence="2 4" id="KW-0863">Zinc-finger</keyword>
<dbReference type="InterPro" id="IPR002893">
    <property type="entry name" value="Znf_MYND"/>
</dbReference>
<dbReference type="EMBL" id="KZ559169">
    <property type="protein sequence ID" value="PLB34964.1"/>
    <property type="molecule type" value="Genomic_DNA"/>
</dbReference>
<dbReference type="PANTHER" id="PTHR12197:SF251">
    <property type="entry name" value="EG:BACR7C10.4 PROTEIN"/>
    <property type="match status" value="1"/>
</dbReference>
<name>A0A2I2F2U9_ASPCN</name>
<proteinExistence type="predicted"/>
<protein>
    <submittedName>
        <fullName evidence="8">Uncharacterized protein</fullName>
    </submittedName>
</protein>
<evidence type="ECO:0000259" key="6">
    <source>
        <dbReference type="PROSITE" id="PS50280"/>
    </source>
</evidence>
<dbReference type="PROSITE" id="PS50865">
    <property type="entry name" value="ZF_MYND_2"/>
    <property type="match status" value="1"/>
</dbReference>
<dbReference type="PROSITE" id="PS01360">
    <property type="entry name" value="ZF_MYND_1"/>
    <property type="match status" value="1"/>
</dbReference>
<feature type="domain" description="SET" evidence="6">
    <location>
        <begin position="12"/>
        <end position="256"/>
    </location>
</feature>
<sequence length="502" mass="54277">MSPNDNDNDGLPGVFTDTTPGPAPNGLGQGLFATKAIPAGGDVLNIKTPFVAVLDTERLGDTCSGCFGRRYFGGDDVSLRACTGCRVLRYCDRTCQSKDWKLAHSLECPTFKKLNPRVLPNNARAVLRIVQRVQRGRYTPAELGRFAQLETHEAAIRAENPRQWERISLSAKAVSAYSGGEMDEGEICEAGAKLDLNSFNLTNAQYDRIGLYLHPYAALINHSCAYNAVAGFDGAELFVKAVRPIAKGEQVFISYVDTTNPTQLRRQELRERYFFDCACSKCSASTDEDDHQEQQIIEAFKLLHSIPASTAADDEGPVQRVERLQSALRSVNASTPCPITSQPIVALRDELIASLLPAGMFYSAFAHAAVRYVRVDPVVYPFVGHPIRAVHAWALAKLAIHLSQGGEGGVEGEGEMEVRAAVERLGLNLGLVIWSVLRGLVVGEGAACAVPGFRGVVGSAFGEVQGEFVRNGIEPGRMGVEIGREWEKVGRLVGGVIEGEGG</sequence>
<dbReference type="Pfam" id="PF01753">
    <property type="entry name" value="zf-MYND"/>
    <property type="match status" value="1"/>
</dbReference>
<dbReference type="Proteomes" id="UP000234585">
    <property type="component" value="Unassembled WGS sequence"/>
</dbReference>
<dbReference type="Pfam" id="PF00856">
    <property type="entry name" value="SET"/>
    <property type="match status" value="1"/>
</dbReference>
<evidence type="ECO:0000256" key="1">
    <source>
        <dbReference type="ARBA" id="ARBA00022723"/>
    </source>
</evidence>
<evidence type="ECO:0000259" key="7">
    <source>
        <dbReference type="PROSITE" id="PS50865"/>
    </source>
</evidence>
<keyword evidence="9" id="KW-1185">Reference proteome</keyword>
<evidence type="ECO:0000256" key="4">
    <source>
        <dbReference type="PROSITE-ProRule" id="PRU00134"/>
    </source>
</evidence>
<organism evidence="8 9">
    <name type="scientific">Aspergillus candidus</name>
    <dbReference type="NCBI Taxonomy" id="41067"/>
    <lineage>
        <taxon>Eukaryota</taxon>
        <taxon>Fungi</taxon>
        <taxon>Dikarya</taxon>
        <taxon>Ascomycota</taxon>
        <taxon>Pezizomycotina</taxon>
        <taxon>Eurotiomycetes</taxon>
        <taxon>Eurotiomycetidae</taxon>
        <taxon>Eurotiales</taxon>
        <taxon>Aspergillaceae</taxon>
        <taxon>Aspergillus</taxon>
        <taxon>Aspergillus subgen. Circumdati</taxon>
    </lineage>
</organism>
<dbReference type="AlphaFoldDB" id="A0A2I2F2U9"/>
<dbReference type="PANTHER" id="PTHR12197">
    <property type="entry name" value="HISTONE-LYSINE N-METHYLTRANSFERASE SMYD"/>
    <property type="match status" value="1"/>
</dbReference>
<evidence type="ECO:0000256" key="2">
    <source>
        <dbReference type="ARBA" id="ARBA00022771"/>
    </source>
</evidence>
<dbReference type="GO" id="GO:0008270">
    <property type="term" value="F:zinc ion binding"/>
    <property type="evidence" value="ECO:0007669"/>
    <property type="project" value="UniProtKB-KW"/>
</dbReference>
<evidence type="ECO:0000256" key="5">
    <source>
        <dbReference type="SAM" id="MobiDB-lite"/>
    </source>
</evidence>
<dbReference type="OrthoDB" id="5945798at2759"/>
<reference evidence="8 9" key="1">
    <citation type="submission" date="2017-12" db="EMBL/GenBank/DDBJ databases">
        <authorList>
            <consortium name="DOE Joint Genome Institute"/>
            <person name="Haridas S."/>
            <person name="Kjaerbolling I."/>
            <person name="Vesth T.C."/>
            <person name="Frisvad J.C."/>
            <person name="Nybo J.L."/>
            <person name="Theobald S."/>
            <person name="Kuo A."/>
            <person name="Bowyer P."/>
            <person name="Matsuda Y."/>
            <person name="Mondo S."/>
            <person name="Lyhne E.K."/>
            <person name="Kogle M.E."/>
            <person name="Clum A."/>
            <person name="Lipzen A."/>
            <person name="Salamov A."/>
            <person name="Ngan C.Y."/>
            <person name="Daum C."/>
            <person name="Chiniquy J."/>
            <person name="Barry K."/>
            <person name="LaButti K."/>
            <person name="Simmons B.A."/>
            <person name="Magnuson J.K."/>
            <person name="Mortensen U.H."/>
            <person name="Larsen T.O."/>
            <person name="Grigoriev I.V."/>
            <person name="Baker S.E."/>
            <person name="Andersen M.R."/>
            <person name="Nordberg H.P."/>
            <person name="Cantor M.N."/>
            <person name="Hua S.X."/>
        </authorList>
    </citation>
    <scope>NUCLEOTIDE SEQUENCE [LARGE SCALE GENOMIC DNA]</scope>
    <source>
        <strain evidence="8 9">CBS 102.13</strain>
    </source>
</reference>
<dbReference type="Gene3D" id="1.10.220.160">
    <property type="match status" value="1"/>
</dbReference>
<evidence type="ECO:0000313" key="9">
    <source>
        <dbReference type="Proteomes" id="UP000234585"/>
    </source>
</evidence>
<dbReference type="InterPro" id="IPR001214">
    <property type="entry name" value="SET_dom"/>
</dbReference>
<keyword evidence="1" id="KW-0479">Metal-binding</keyword>
<keyword evidence="3" id="KW-0862">Zinc</keyword>